<dbReference type="EMBL" id="CP011409">
    <property type="protein sequence ID" value="AKZ62145.1"/>
    <property type="molecule type" value="Genomic_DNA"/>
</dbReference>
<dbReference type="RefSeq" id="WP_053195645.1">
    <property type="nucleotide sequence ID" value="NZ_CP011409.1"/>
</dbReference>
<proteinExistence type="predicted"/>
<dbReference type="Proteomes" id="UP000063429">
    <property type="component" value="Chromosome"/>
</dbReference>
<name>A0ABN4HT39_9BURK</name>
<organism evidence="1 2">
    <name type="scientific">Herbaspirillum hiltneri N3</name>
    <dbReference type="NCBI Taxonomy" id="1262470"/>
    <lineage>
        <taxon>Bacteria</taxon>
        <taxon>Pseudomonadati</taxon>
        <taxon>Pseudomonadota</taxon>
        <taxon>Betaproteobacteria</taxon>
        <taxon>Burkholderiales</taxon>
        <taxon>Oxalobacteraceae</taxon>
        <taxon>Herbaspirillum</taxon>
    </lineage>
</organism>
<keyword evidence="2" id="KW-1185">Reference proteome</keyword>
<accession>A0ABN4HT39</accession>
<gene>
    <name evidence="1" type="ORF">F506_05215</name>
</gene>
<protein>
    <submittedName>
        <fullName evidence="1">Uncharacterized protein</fullName>
    </submittedName>
</protein>
<reference evidence="2" key="1">
    <citation type="journal article" date="2015" name="Genome Announc.">
        <title>Complete Genome Sequence of Herbaspirillum hiltneri N3 (DSM 17495), Isolated from Surface-Sterilized Wheat Roots.</title>
        <authorList>
            <person name="Guizelini D."/>
            <person name="Saizaki P.M."/>
            <person name="Coimbra N.A."/>
            <person name="Weiss V.A."/>
            <person name="Faoro H."/>
            <person name="Sfeir M.Z."/>
            <person name="Baura V.A."/>
            <person name="Monteiro R.A."/>
            <person name="Chubatsu L.S."/>
            <person name="Souza E.M."/>
            <person name="Cruz L.M."/>
            <person name="Pedrosa F.O."/>
            <person name="Raittz R.T."/>
            <person name="Marchaukoski J.N."/>
            <person name="Steffens M.B."/>
        </authorList>
    </citation>
    <scope>NUCLEOTIDE SEQUENCE [LARGE SCALE GENOMIC DNA]</scope>
    <source>
        <strain evidence="2">N3</strain>
    </source>
</reference>
<evidence type="ECO:0000313" key="2">
    <source>
        <dbReference type="Proteomes" id="UP000063429"/>
    </source>
</evidence>
<evidence type="ECO:0000313" key="1">
    <source>
        <dbReference type="EMBL" id="AKZ62145.1"/>
    </source>
</evidence>
<sequence>MTVYEVNREVDRFVLLFETPRQEINAYALASALVGLTDAIREANSSINPGYRVEVVVEALSKGSFKATVKTVFTQARNLFSHQAVQAVLWGIVSTHIYEKLIKADEPPKVIVSEDLVVIEIGNDKIIVPRDVYEAKRQVANSQRFKNAIGKVFNAATEDPNVTGLSLSEDKPNVPPIIIPREKFSLFQSDQVIDENVREIVEITQVEISRAVLERGKRRWEFFWRGVKIAAPISDNNFFNRFFAHEITIAPGDALEVALQIVQEKNPDSGIFVNVRYEIIEVFDHIPRLKQANL</sequence>